<dbReference type="GO" id="GO:0000155">
    <property type="term" value="F:phosphorelay sensor kinase activity"/>
    <property type="evidence" value="ECO:0007669"/>
    <property type="project" value="InterPro"/>
</dbReference>
<dbReference type="InterPro" id="IPR050640">
    <property type="entry name" value="Bact_2-comp_sensor_kinase"/>
</dbReference>
<keyword evidence="1" id="KW-0472">Membrane</keyword>
<proteinExistence type="predicted"/>
<name>A0AAD0YRI0_CHRID</name>
<evidence type="ECO:0000313" key="3">
    <source>
        <dbReference type="EMBL" id="AZB17539.1"/>
    </source>
</evidence>
<dbReference type="InterPro" id="IPR010559">
    <property type="entry name" value="Sig_transdc_His_kin_internal"/>
</dbReference>
<feature type="domain" description="Signal transduction histidine kinase internal region" evidence="2">
    <location>
        <begin position="77"/>
        <end position="154"/>
    </location>
</feature>
<evidence type="ECO:0000256" key="1">
    <source>
        <dbReference type="SAM" id="Phobius"/>
    </source>
</evidence>
<dbReference type="GO" id="GO:0016020">
    <property type="term" value="C:membrane"/>
    <property type="evidence" value="ECO:0007669"/>
    <property type="project" value="InterPro"/>
</dbReference>
<accession>A0AAD0YRI0</accession>
<dbReference type="AlphaFoldDB" id="A0AAD0YRI0"/>
<feature type="transmembrane region" description="Helical" evidence="1">
    <location>
        <begin position="16"/>
        <end position="35"/>
    </location>
</feature>
<evidence type="ECO:0000313" key="4">
    <source>
        <dbReference type="Proteomes" id="UP000269015"/>
    </source>
</evidence>
<protein>
    <submittedName>
        <fullName evidence="3">GHKL domain-containing protein</fullName>
    </submittedName>
</protein>
<evidence type="ECO:0000259" key="2">
    <source>
        <dbReference type="Pfam" id="PF06580"/>
    </source>
</evidence>
<sequence>MTFFKKLFNNRLTQRLIPYFFIVTTILIMVFNDVFGEEDGFVVFSLLFFTFMALWVLRWIIIQIKLILRLKKEKKQAELMHLKSQVNPHFFFNTLNNLYGLVEQDTTKAQQMILTLSDMMRYSIYEGQNDWVTLAEEITYLENYMDLHRTRYHKTIDIRFDIDVEDRNIKIMPLLFIIMVENAFKHGVEKLRKDAFVHIQLKANKQHIDFEIENNFDKEEVDDQEGIGLQNLKQRLELVYLKKYKLKISPNYADSIYQVQLKLSL</sequence>
<dbReference type="Gene3D" id="3.30.565.10">
    <property type="entry name" value="Histidine kinase-like ATPase, C-terminal domain"/>
    <property type="match status" value="1"/>
</dbReference>
<reference evidence="3 4" key="1">
    <citation type="submission" date="2018-11" db="EMBL/GenBank/DDBJ databases">
        <title>Proposal to divide the Flavobacteriaceae and reorganize its genera based on Amino Acid Identity values calculated from whole genome sequences.</title>
        <authorList>
            <person name="Nicholson A.C."/>
            <person name="Gulvik C.A."/>
            <person name="Whitney A.M."/>
            <person name="Humrighouse B.W."/>
            <person name="Bell M."/>
            <person name="Holmes B."/>
            <person name="Steigerwalt A.G."/>
            <person name="Villarma A."/>
            <person name="Sheth M."/>
            <person name="Batra D."/>
            <person name="Pryor J."/>
            <person name="Bernardet J.-F."/>
            <person name="Hugo C."/>
            <person name="Kampfer P."/>
            <person name="Newman J."/>
            <person name="McQuiston J.R."/>
        </authorList>
    </citation>
    <scope>NUCLEOTIDE SEQUENCE [LARGE SCALE GENOMIC DNA]</scope>
    <source>
        <strain evidence="3 4">H5559</strain>
    </source>
</reference>
<dbReference type="EMBL" id="CP033930">
    <property type="protein sequence ID" value="AZB17539.1"/>
    <property type="molecule type" value="Genomic_DNA"/>
</dbReference>
<dbReference type="InterPro" id="IPR036890">
    <property type="entry name" value="HATPase_C_sf"/>
</dbReference>
<keyword evidence="1" id="KW-1133">Transmembrane helix</keyword>
<gene>
    <name evidence="3" type="ORF">EG352_07055</name>
</gene>
<keyword evidence="1" id="KW-0812">Transmembrane</keyword>
<dbReference type="Pfam" id="PF06580">
    <property type="entry name" value="His_kinase"/>
    <property type="match status" value="1"/>
</dbReference>
<dbReference type="Proteomes" id="UP000269015">
    <property type="component" value="Chromosome"/>
</dbReference>
<organism evidence="3 4">
    <name type="scientific">Chryseobacterium indologenes</name>
    <name type="common">Flavobacterium indologenes</name>
    <dbReference type="NCBI Taxonomy" id="253"/>
    <lineage>
        <taxon>Bacteria</taxon>
        <taxon>Pseudomonadati</taxon>
        <taxon>Bacteroidota</taxon>
        <taxon>Flavobacteriia</taxon>
        <taxon>Flavobacteriales</taxon>
        <taxon>Weeksellaceae</taxon>
        <taxon>Chryseobacterium group</taxon>
        <taxon>Chryseobacterium</taxon>
    </lineage>
</organism>
<feature type="transmembrane region" description="Helical" evidence="1">
    <location>
        <begin position="41"/>
        <end position="61"/>
    </location>
</feature>
<dbReference type="SUPFAM" id="SSF55874">
    <property type="entry name" value="ATPase domain of HSP90 chaperone/DNA topoisomerase II/histidine kinase"/>
    <property type="match status" value="1"/>
</dbReference>
<dbReference type="PANTHER" id="PTHR34220">
    <property type="entry name" value="SENSOR HISTIDINE KINASE YPDA"/>
    <property type="match status" value="1"/>
</dbReference>
<dbReference type="PANTHER" id="PTHR34220:SF7">
    <property type="entry name" value="SENSOR HISTIDINE KINASE YPDA"/>
    <property type="match status" value="1"/>
</dbReference>